<dbReference type="GO" id="GO:0015297">
    <property type="term" value="F:antiporter activity"/>
    <property type="evidence" value="ECO:0007669"/>
    <property type="project" value="InterPro"/>
</dbReference>
<feature type="transmembrane region" description="Helical" evidence="10">
    <location>
        <begin position="136"/>
        <end position="157"/>
    </location>
</feature>
<evidence type="ECO:0000313" key="13">
    <source>
        <dbReference type="Proteomes" id="UP000326939"/>
    </source>
</evidence>
<evidence type="ECO:0000256" key="5">
    <source>
        <dbReference type="ARBA" id="ARBA00022958"/>
    </source>
</evidence>
<keyword evidence="5" id="KW-0630">Potassium</keyword>
<evidence type="ECO:0000256" key="6">
    <source>
        <dbReference type="ARBA" id="ARBA00022989"/>
    </source>
</evidence>
<name>A0A5N5L724_9ROSI</name>
<evidence type="ECO:0000256" key="8">
    <source>
        <dbReference type="ARBA" id="ARBA00023136"/>
    </source>
</evidence>
<keyword evidence="2" id="KW-0813">Transport</keyword>
<proteinExistence type="inferred from homology"/>
<keyword evidence="8 10" id="KW-0472">Membrane</keyword>
<dbReference type="PANTHER" id="PTHR32468">
    <property type="entry name" value="CATION/H + ANTIPORTER"/>
    <property type="match status" value="1"/>
</dbReference>
<keyword evidence="6 10" id="KW-1133">Transmembrane helix</keyword>
<keyword evidence="4 10" id="KW-0812">Transmembrane</keyword>
<feature type="transmembrane region" description="Helical" evidence="10">
    <location>
        <begin position="110"/>
        <end position="129"/>
    </location>
</feature>
<dbReference type="GO" id="GO:1902600">
    <property type="term" value="P:proton transmembrane transport"/>
    <property type="evidence" value="ECO:0007669"/>
    <property type="project" value="InterPro"/>
</dbReference>
<protein>
    <recommendedName>
        <fullName evidence="11">Cation/H+ exchanger transmembrane domain-containing protein</fullName>
    </recommendedName>
</protein>
<evidence type="ECO:0000256" key="2">
    <source>
        <dbReference type="ARBA" id="ARBA00022448"/>
    </source>
</evidence>
<comment type="caution">
    <text evidence="12">The sequence shown here is derived from an EMBL/GenBank/DDBJ whole genome shotgun (WGS) entry which is preliminary data.</text>
</comment>
<evidence type="ECO:0000256" key="10">
    <source>
        <dbReference type="SAM" id="Phobius"/>
    </source>
</evidence>
<evidence type="ECO:0000256" key="1">
    <source>
        <dbReference type="ARBA" id="ARBA00004141"/>
    </source>
</evidence>
<dbReference type="GO" id="GO:0006813">
    <property type="term" value="P:potassium ion transport"/>
    <property type="evidence" value="ECO:0007669"/>
    <property type="project" value="UniProtKB-KW"/>
</dbReference>
<feature type="transmembrane region" description="Helical" evidence="10">
    <location>
        <begin position="42"/>
        <end position="60"/>
    </location>
</feature>
<accession>A0A5N5L724</accession>
<comment type="similarity">
    <text evidence="9">Belongs to the monovalent cation:proton antiporter 2 (CPA2) transporter (TC 2.A.37) family. CHX (TC 2.A.37.4) subfamily.</text>
</comment>
<feature type="transmembrane region" description="Helical" evidence="10">
    <location>
        <begin position="278"/>
        <end position="311"/>
    </location>
</feature>
<feature type="transmembrane region" description="Helical" evidence="10">
    <location>
        <begin position="331"/>
        <end position="348"/>
    </location>
</feature>
<keyword evidence="13" id="KW-1185">Reference proteome</keyword>
<dbReference type="GO" id="GO:0016020">
    <property type="term" value="C:membrane"/>
    <property type="evidence" value="ECO:0007669"/>
    <property type="project" value="UniProtKB-SubCell"/>
</dbReference>
<evidence type="ECO:0000256" key="9">
    <source>
        <dbReference type="ARBA" id="ARBA00038341"/>
    </source>
</evidence>
<feature type="transmembrane region" description="Helical" evidence="10">
    <location>
        <begin position="360"/>
        <end position="382"/>
    </location>
</feature>
<dbReference type="AlphaFoldDB" id="A0A5N5L724"/>
<dbReference type="GO" id="GO:0006885">
    <property type="term" value="P:regulation of pH"/>
    <property type="evidence" value="ECO:0007669"/>
    <property type="project" value="TreeGrafter"/>
</dbReference>
<gene>
    <name evidence="12" type="ORF">DKX38_016086</name>
</gene>
<evidence type="ECO:0000313" key="12">
    <source>
        <dbReference type="EMBL" id="KAB5538553.1"/>
    </source>
</evidence>
<comment type="subcellular location">
    <subcellularLocation>
        <location evidence="1">Membrane</location>
        <topology evidence="1">Multi-pass membrane protein</topology>
    </subcellularLocation>
</comment>
<evidence type="ECO:0000256" key="7">
    <source>
        <dbReference type="ARBA" id="ARBA00023065"/>
    </source>
</evidence>
<reference evidence="13" key="1">
    <citation type="journal article" date="2019" name="Gigascience">
        <title>De novo genome assembly of the endangered Acer yangbiense, a plant species with extremely small populations endemic to Yunnan Province, China.</title>
        <authorList>
            <person name="Yang J."/>
            <person name="Wariss H.M."/>
            <person name="Tao L."/>
            <person name="Zhang R."/>
            <person name="Yun Q."/>
            <person name="Hollingsworth P."/>
            <person name="Dao Z."/>
            <person name="Luo G."/>
            <person name="Guo H."/>
            <person name="Ma Y."/>
            <person name="Sun W."/>
        </authorList>
    </citation>
    <scope>NUCLEOTIDE SEQUENCE [LARGE SCALE GENOMIC DNA]</scope>
    <source>
        <strain evidence="13">cv. br00</strain>
    </source>
</reference>
<dbReference type="Pfam" id="PF00999">
    <property type="entry name" value="Na_H_Exchanger"/>
    <property type="match status" value="1"/>
</dbReference>
<organism evidence="12 13">
    <name type="scientific">Salix brachista</name>
    <dbReference type="NCBI Taxonomy" id="2182728"/>
    <lineage>
        <taxon>Eukaryota</taxon>
        <taxon>Viridiplantae</taxon>
        <taxon>Streptophyta</taxon>
        <taxon>Embryophyta</taxon>
        <taxon>Tracheophyta</taxon>
        <taxon>Spermatophyta</taxon>
        <taxon>Magnoliopsida</taxon>
        <taxon>eudicotyledons</taxon>
        <taxon>Gunneridae</taxon>
        <taxon>Pentapetalae</taxon>
        <taxon>rosids</taxon>
        <taxon>fabids</taxon>
        <taxon>Malpighiales</taxon>
        <taxon>Salicaceae</taxon>
        <taxon>Saliceae</taxon>
        <taxon>Salix</taxon>
    </lineage>
</organism>
<dbReference type="PANTHER" id="PTHR32468:SF22">
    <property type="entry name" value="CATION_H(+) ANTIPORTER 3-LIKE"/>
    <property type="match status" value="1"/>
</dbReference>
<sequence length="415" mass="46307">MDTLNDIVNVSGTCYENVGVFSEGLWSVKPGESILQYSLVRFHFELLAMFFLAGSFHFLLKRFNFSRFTSDVLAGIVMGPTLMGYYFRSTSDDLFHTGIPNQVLNSFSKIGYIFFVFFAGVQMDTTLIWKTGRKAFSLGMFIFATNFIMASSVDIYFPKGNGLPMGIKGGMIFTGNMYFESMTQTEFVGVCYVLMQLKIINSQLGRLALASSMHYKLMSLAFNIMDGFRRGVRTASTHVAVQMVIFSLAYILFIVIILRQMVLTFIRITPQGQPLKEIYATITMACVFLLASSGDCVGLNYVFGPLIFGLIVPARSPLAEILVQKFNTATSGFLLPLMTMFCASKINLHQFISEFNTLVAFKISLIGFAIKMAVTFLGVFLYKLPLRHAAALTVILNAKGHYEVGTFISFNSLRV</sequence>
<feature type="domain" description="Cation/H+ exchanger transmembrane" evidence="11">
    <location>
        <begin position="51"/>
        <end position="410"/>
    </location>
</feature>
<dbReference type="InterPro" id="IPR050794">
    <property type="entry name" value="CPA2_transporter"/>
</dbReference>
<feature type="transmembrane region" description="Helical" evidence="10">
    <location>
        <begin position="237"/>
        <end position="258"/>
    </location>
</feature>
<evidence type="ECO:0000259" key="11">
    <source>
        <dbReference type="Pfam" id="PF00999"/>
    </source>
</evidence>
<dbReference type="InterPro" id="IPR038770">
    <property type="entry name" value="Na+/solute_symporter_sf"/>
</dbReference>
<dbReference type="InterPro" id="IPR006153">
    <property type="entry name" value="Cation/H_exchanger_TM"/>
</dbReference>
<dbReference type="Gene3D" id="1.20.1530.20">
    <property type="match status" value="1"/>
</dbReference>
<feature type="transmembrane region" description="Helical" evidence="10">
    <location>
        <begin position="72"/>
        <end position="90"/>
    </location>
</feature>
<keyword evidence="7" id="KW-0406">Ion transport</keyword>
<keyword evidence="3" id="KW-0633">Potassium transport</keyword>
<dbReference type="EMBL" id="VDCV01000010">
    <property type="protein sequence ID" value="KAB5538553.1"/>
    <property type="molecule type" value="Genomic_DNA"/>
</dbReference>
<evidence type="ECO:0000256" key="4">
    <source>
        <dbReference type="ARBA" id="ARBA00022692"/>
    </source>
</evidence>
<dbReference type="Proteomes" id="UP000326939">
    <property type="component" value="Chromosome 10"/>
</dbReference>
<dbReference type="GO" id="GO:0012505">
    <property type="term" value="C:endomembrane system"/>
    <property type="evidence" value="ECO:0007669"/>
    <property type="project" value="TreeGrafter"/>
</dbReference>
<evidence type="ECO:0000256" key="3">
    <source>
        <dbReference type="ARBA" id="ARBA00022538"/>
    </source>
</evidence>